<reference evidence="8 9" key="2">
    <citation type="submission" date="2018-02" db="EMBL/GenBank/DDBJ databases">
        <title>Subsurface microbial communities from deep shales in Ohio and West Virginia, USA.</title>
        <authorList>
            <person name="Wrighton K."/>
        </authorList>
    </citation>
    <scope>NUCLEOTIDE SEQUENCE [LARGE SCALE GENOMIC DNA]</scope>
    <source>
        <strain evidence="8 9">UTICA-S1B9</strain>
    </source>
</reference>
<protein>
    <submittedName>
        <fullName evidence="8">Cytochrome c oxidase subunit IV</fullName>
    </submittedName>
</protein>
<keyword evidence="5 6" id="KW-0472">Membrane</keyword>
<dbReference type="EMBL" id="PTIU01000001">
    <property type="protein sequence ID" value="PPK56316.1"/>
    <property type="molecule type" value="Genomic_DNA"/>
</dbReference>
<keyword evidence="2" id="KW-1003">Cell membrane</keyword>
<organism evidence="8 9">
    <name type="scientific">Marinobacter persicus</name>
    <dbReference type="NCBI Taxonomy" id="930118"/>
    <lineage>
        <taxon>Bacteria</taxon>
        <taxon>Pseudomonadati</taxon>
        <taxon>Pseudomonadota</taxon>
        <taxon>Gammaproteobacteria</taxon>
        <taxon>Pseudomonadales</taxon>
        <taxon>Marinobacteraceae</taxon>
        <taxon>Marinobacter</taxon>
    </lineage>
</organism>
<comment type="caution">
    <text evidence="8">The sequence shown here is derived from an EMBL/GenBank/DDBJ whole genome shotgun (WGS) entry which is preliminary data.</text>
</comment>
<feature type="transmembrane region" description="Helical" evidence="6">
    <location>
        <begin position="59"/>
        <end position="78"/>
    </location>
</feature>
<keyword evidence="4 6" id="KW-1133">Transmembrane helix</keyword>
<keyword evidence="3 6" id="KW-0812">Transmembrane</keyword>
<proteinExistence type="predicted"/>
<dbReference type="RefSeq" id="WP_104414589.1">
    <property type="nucleotide sequence ID" value="NZ_PTIT01000001.1"/>
</dbReference>
<gene>
    <name evidence="8" type="ORF">B0H24_100112</name>
    <name evidence="7" type="ORF">BY455_10112</name>
</gene>
<accession>A0A2S6GAA3</accession>
<comment type="subcellular location">
    <subcellularLocation>
        <location evidence="1">Cell membrane</location>
        <topology evidence="1">Multi-pass membrane protein</topology>
    </subcellularLocation>
</comment>
<keyword evidence="10" id="KW-1185">Reference proteome</keyword>
<reference evidence="7 10" key="1">
    <citation type="submission" date="2018-02" db="EMBL/GenBank/DDBJ databases">
        <title>Deep subsurface shale carbon reservoir microbial communities from Ohio and West Virginia, USA.</title>
        <authorList>
            <person name="Wrighton K."/>
        </authorList>
    </citation>
    <scope>NUCLEOTIDE SEQUENCE [LARGE SCALE GENOMIC DNA]</scope>
    <source>
        <strain evidence="7 10">UTICA-S1B6</strain>
    </source>
</reference>
<evidence type="ECO:0000313" key="7">
    <source>
        <dbReference type="EMBL" id="PPK53502.1"/>
    </source>
</evidence>
<dbReference type="GO" id="GO:0005886">
    <property type="term" value="C:plasma membrane"/>
    <property type="evidence" value="ECO:0007669"/>
    <property type="project" value="UniProtKB-SubCell"/>
</dbReference>
<evidence type="ECO:0000256" key="4">
    <source>
        <dbReference type="ARBA" id="ARBA00022989"/>
    </source>
</evidence>
<dbReference type="AlphaFoldDB" id="A0A2S6GAA3"/>
<evidence type="ECO:0000256" key="2">
    <source>
        <dbReference type="ARBA" id="ARBA00022475"/>
    </source>
</evidence>
<evidence type="ECO:0000256" key="1">
    <source>
        <dbReference type="ARBA" id="ARBA00004651"/>
    </source>
</evidence>
<evidence type="ECO:0000256" key="3">
    <source>
        <dbReference type="ARBA" id="ARBA00022692"/>
    </source>
</evidence>
<evidence type="ECO:0000313" key="10">
    <source>
        <dbReference type="Proteomes" id="UP000239648"/>
    </source>
</evidence>
<evidence type="ECO:0000256" key="6">
    <source>
        <dbReference type="SAM" id="Phobius"/>
    </source>
</evidence>
<evidence type="ECO:0000313" key="8">
    <source>
        <dbReference type="EMBL" id="PPK56316.1"/>
    </source>
</evidence>
<dbReference type="Proteomes" id="UP000239446">
    <property type="component" value="Unassembled WGS sequence"/>
</dbReference>
<dbReference type="STRING" id="930118.SAMN05216429_108146"/>
<dbReference type="Proteomes" id="UP000239648">
    <property type="component" value="Unassembled WGS sequence"/>
</dbReference>
<dbReference type="EMBL" id="PTIT01000001">
    <property type="protein sequence ID" value="PPK53502.1"/>
    <property type="molecule type" value="Genomic_DNA"/>
</dbReference>
<name>A0A2S6GAA3_9GAMM</name>
<sequence>MLAVYIALMVCTMLPVIVMQAGADMTVLVWLVFALVLVKALLLVDHFMEMKHAPWGWRFAAQGWAVVVVAVLAGVHAVG</sequence>
<evidence type="ECO:0000313" key="9">
    <source>
        <dbReference type="Proteomes" id="UP000239446"/>
    </source>
</evidence>
<evidence type="ECO:0000256" key="5">
    <source>
        <dbReference type="ARBA" id="ARBA00023136"/>
    </source>
</evidence>
<dbReference type="Pfam" id="PF03626">
    <property type="entry name" value="COX4_pro"/>
    <property type="match status" value="1"/>
</dbReference>
<dbReference type="InterPro" id="IPR005171">
    <property type="entry name" value="Cyt_c_oxidase_su4_prok"/>
</dbReference>
<feature type="transmembrane region" description="Helical" evidence="6">
    <location>
        <begin position="30"/>
        <end position="47"/>
    </location>
</feature>